<dbReference type="GO" id="GO:0005886">
    <property type="term" value="C:plasma membrane"/>
    <property type="evidence" value="ECO:0007669"/>
    <property type="project" value="UniProtKB-SubCell"/>
</dbReference>
<sequence>MNNFWSLFIIVLALANIAGCWLLIRWTAKPRPGEASAEETTGHVWDGDLTEYNKPMPRWWLWLFYLTIIFALGYLVLYPGLGKFAGVLGWSQYDAYEQEVAAAEERVAPLFADYAATPIPQLAENSDAMDTGRRLFANNCAVCHGSDARGATGYPNLADNDWLYGGEPENIERTIMAGRNGMMPGWKPVLGEDGVKEVAAYVYQLNGRTSPNPDLVEAGKERFAATCVGCHGMDGTGNQAIGAPNLTDETWLHGGSIENIRDIVANGRTNQMPAHADLLGEDRVHVLAAYVYSLSHPDGAAATPGANESQ</sequence>
<dbReference type="Pfam" id="PF14715">
    <property type="entry name" value="FixP_N"/>
    <property type="match status" value="1"/>
</dbReference>
<keyword evidence="8 19" id="KW-0679">Respiratory chain</keyword>
<comment type="cofactor">
    <cofactor evidence="19 21">
        <name>heme c</name>
        <dbReference type="ChEBI" id="CHEBI:61717"/>
    </cofactor>
    <text evidence="19 21">Binds 2 heme C groups per subunit.</text>
</comment>
<keyword evidence="18 19" id="KW-0472">Membrane</keyword>
<proteinExistence type="inferred from homology"/>
<keyword evidence="11" id="KW-0677">Repeat</keyword>
<comment type="caution">
    <text evidence="24">The sequence shown here is derived from an EMBL/GenBank/DDBJ whole genome shotgun (WGS) entry which is preliminary data.</text>
</comment>
<feature type="binding site" description="covalent" evidence="21">
    <location>
        <position position="230"/>
    </location>
    <ligand>
        <name>heme c</name>
        <dbReference type="ChEBI" id="CHEBI:61717"/>
        <label>2</label>
    </ligand>
</feature>
<evidence type="ECO:0000256" key="21">
    <source>
        <dbReference type="PIRSR" id="PIRSR000006-2"/>
    </source>
</evidence>
<evidence type="ECO:0000256" key="10">
    <source>
        <dbReference type="ARBA" id="ARBA00022723"/>
    </source>
</evidence>
<evidence type="ECO:0000256" key="14">
    <source>
        <dbReference type="ARBA" id="ARBA00022989"/>
    </source>
</evidence>
<dbReference type="InterPro" id="IPR008168">
    <property type="entry name" value="Cyt_C_IC"/>
</dbReference>
<dbReference type="EMBL" id="AFNV02000021">
    <property type="protein sequence ID" value="ERJ18247.1"/>
    <property type="molecule type" value="Genomic_DNA"/>
</dbReference>
<feature type="transmembrane region" description="Helical" evidence="22">
    <location>
        <begin position="59"/>
        <end position="78"/>
    </location>
</feature>
<dbReference type="OrthoDB" id="9811281at2"/>
<keyword evidence="13 19" id="KW-0249">Electron transport</keyword>
<keyword evidence="4 19" id="KW-0813">Transport</keyword>
<reference evidence="24 25" key="2">
    <citation type="journal article" date="2013" name="PLoS ONE">
        <title>INDIGO - INtegrated Data Warehouse of MIcrobial GenOmes with Examples from the Red Sea Extremophiles.</title>
        <authorList>
            <person name="Alam I."/>
            <person name="Antunes A."/>
            <person name="Kamau A.A."/>
            <person name="Ba Alawi W."/>
            <person name="Kalkatawi M."/>
            <person name="Stingl U."/>
            <person name="Bajic V.B."/>
        </authorList>
    </citation>
    <scope>NUCLEOTIDE SEQUENCE [LARGE SCALE GENOMIC DNA]</scope>
    <source>
        <strain evidence="24 25">E1L3A</strain>
    </source>
</reference>
<dbReference type="GO" id="GO:0020037">
    <property type="term" value="F:heme binding"/>
    <property type="evidence" value="ECO:0007669"/>
    <property type="project" value="InterPro"/>
</dbReference>
<comment type="similarity">
    <text evidence="3 19">Belongs to the CcoP / FixP family.</text>
</comment>
<feature type="binding site" description="axial binding residue" evidence="20">
    <location>
        <position position="144"/>
    </location>
    <ligand>
        <name>heme c</name>
        <dbReference type="ChEBI" id="CHEBI:61717"/>
        <label>1</label>
    </ligand>
    <ligandPart>
        <name>Fe</name>
        <dbReference type="ChEBI" id="CHEBI:18248"/>
    </ligandPart>
</feature>
<evidence type="ECO:0000256" key="5">
    <source>
        <dbReference type="ARBA" id="ARBA00022475"/>
    </source>
</evidence>
<evidence type="ECO:0000256" key="11">
    <source>
        <dbReference type="ARBA" id="ARBA00022737"/>
    </source>
</evidence>
<reference evidence="24 25" key="1">
    <citation type="journal article" date="2011" name="J. Bacteriol.">
        <title>Genome sequence of Salinisphaera shabanensis, a gammaproteobacterium from the harsh, variable environment of the brine-seawater interface of the Shaban Deep in the Red Sea.</title>
        <authorList>
            <person name="Antunes A."/>
            <person name="Alam I."/>
            <person name="Bajic V.B."/>
            <person name="Stingl U."/>
        </authorList>
    </citation>
    <scope>NUCLEOTIDE SEQUENCE [LARGE SCALE GENOMIC DNA]</scope>
    <source>
        <strain evidence="24 25">E1L3A</strain>
    </source>
</reference>
<dbReference type="SUPFAM" id="SSF46626">
    <property type="entry name" value="Cytochrome c"/>
    <property type="match status" value="2"/>
</dbReference>
<evidence type="ECO:0000256" key="18">
    <source>
        <dbReference type="ARBA" id="ARBA00023136"/>
    </source>
</evidence>
<dbReference type="PIRSF" id="PIRSF000006">
    <property type="entry name" value="Cbb3-Cox_fixP"/>
    <property type="match status" value="1"/>
</dbReference>
<evidence type="ECO:0000256" key="22">
    <source>
        <dbReference type="SAM" id="Phobius"/>
    </source>
</evidence>
<dbReference type="PRINTS" id="PR00605">
    <property type="entry name" value="CYTCHROMECIC"/>
</dbReference>
<keyword evidence="10 19" id="KW-0479">Metal-binding</keyword>
<evidence type="ECO:0000256" key="1">
    <source>
        <dbReference type="ARBA" id="ARBA00004533"/>
    </source>
</evidence>
<keyword evidence="25" id="KW-1185">Reference proteome</keyword>
<comment type="subunit">
    <text evidence="19">Component of the cbb3-type cytochrome c oxidase.</text>
</comment>
<evidence type="ECO:0000256" key="19">
    <source>
        <dbReference type="PIRNR" id="PIRNR000006"/>
    </source>
</evidence>
<evidence type="ECO:0000313" key="25">
    <source>
        <dbReference type="Proteomes" id="UP000006242"/>
    </source>
</evidence>
<evidence type="ECO:0000259" key="23">
    <source>
        <dbReference type="PROSITE" id="PS51007"/>
    </source>
</evidence>
<dbReference type="InterPro" id="IPR004678">
    <property type="entry name" value="Cyt_c_oxidase_cbb3_su3"/>
</dbReference>
<evidence type="ECO:0000256" key="20">
    <source>
        <dbReference type="PIRSR" id="PIRSR000006-1"/>
    </source>
</evidence>
<dbReference type="Proteomes" id="UP000006242">
    <property type="component" value="Unassembled WGS sequence"/>
</dbReference>
<evidence type="ECO:0000256" key="13">
    <source>
        <dbReference type="ARBA" id="ARBA00022982"/>
    </source>
</evidence>
<dbReference type="Pfam" id="PF13442">
    <property type="entry name" value="Cytochrome_CBB3"/>
    <property type="match status" value="2"/>
</dbReference>
<keyword evidence="6 19" id="KW-0997">Cell inner membrane</keyword>
<dbReference type="InterPro" id="IPR036909">
    <property type="entry name" value="Cyt_c-like_dom_sf"/>
</dbReference>
<evidence type="ECO:0000256" key="17">
    <source>
        <dbReference type="ARBA" id="ARBA00023065"/>
    </source>
</evidence>
<keyword evidence="5 19" id="KW-1003">Cell membrane</keyword>
<keyword evidence="15 19" id="KW-0560">Oxidoreductase</keyword>
<dbReference type="Gene3D" id="6.10.280.130">
    <property type="match status" value="1"/>
</dbReference>
<evidence type="ECO:0000256" key="9">
    <source>
        <dbReference type="ARBA" id="ARBA00022692"/>
    </source>
</evidence>
<dbReference type="NCBIfam" id="TIGR00782">
    <property type="entry name" value="ccoP"/>
    <property type="match status" value="1"/>
</dbReference>
<evidence type="ECO:0000256" key="16">
    <source>
        <dbReference type="ARBA" id="ARBA00023004"/>
    </source>
</evidence>
<keyword evidence="16 19" id="KW-0408">Iron</keyword>
<keyword evidence="7 19" id="KW-0349">Heme</keyword>
<feature type="binding site" description="covalent" evidence="21">
    <location>
        <position position="143"/>
    </location>
    <ligand>
        <name>heme c</name>
        <dbReference type="ChEBI" id="CHEBI:61717"/>
        <label>1</label>
    </ligand>
</feature>
<keyword evidence="17 19" id="KW-0406">Ion transport</keyword>
<comment type="function">
    <text evidence="19">C-type cytochrome. Part of the cbb3-type cytochrome c oxidase complex.</text>
</comment>
<dbReference type="UniPathway" id="UPA00705"/>
<feature type="binding site" description="axial binding residue" evidence="20">
    <location>
        <position position="183"/>
    </location>
    <ligand>
        <name>heme c</name>
        <dbReference type="ChEBI" id="CHEBI:61717"/>
        <label>2</label>
    </ligand>
    <ligandPart>
        <name>Fe</name>
        <dbReference type="ChEBI" id="CHEBI:18248"/>
    </ligandPart>
</feature>
<keyword evidence="9 22" id="KW-0812">Transmembrane</keyword>
<dbReference type="GO" id="GO:0006119">
    <property type="term" value="P:oxidative phosphorylation"/>
    <property type="evidence" value="ECO:0007669"/>
    <property type="project" value="UniProtKB-UniPathway"/>
</dbReference>
<evidence type="ECO:0000256" key="3">
    <source>
        <dbReference type="ARBA" id="ARBA00006113"/>
    </source>
</evidence>
<dbReference type="Gene3D" id="1.10.760.10">
    <property type="entry name" value="Cytochrome c-like domain"/>
    <property type="match status" value="2"/>
</dbReference>
<evidence type="ECO:0000313" key="24">
    <source>
        <dbReference type="EMBL" id="ERJ18247.1"/>
    </source>
</evidence>
<dbReference type="RefSeq" id="WP_006915436.1">
    <property type="nucleotide sequence ID" value="NZ_AFNV02000021.1"/>
</dbReference>
<dbReference type="STRING" id="1033802.SSPSH_002860"/>
<name>U2EIS7_9GAMM</name>
<comment type="pathway">
    <text evidence="2 19">Energy metabolism; oxidative phosphorylation.</text>
</comment>
<dbReference type="InterPro" id="IPR032858">
    <property type="entry name" value="CcoP_N"/>
</dbReference>
<dbReference type="PANTHER" id="PTHR33751:SF1">
    <property type="entry name" value="CBB3-TYPE CYTOCHROME C OXIDASE SUBUNIT FIXP"/>
    <property type="match status" value="1"/>
</dbReference>
<comment type="subcellular location">
    <subcellularLocation>
        <location evidence="1 19">Cell inner membrane</location>
    </subcellularLocation>
</comment>
<dbReference type="GO" id="GO:1902600">
    <property type="term" value="P:proton transmembrane transport"/>
    <property type="evidence" value="ECO:0007669"/>
    <property type="project" value="UniProtKB-KW"/>
</dbReference>
<gene>
    <name evidence="24" type="ORF">SSPSH_002860</name>
</gene>
<evidence type="ECO:0000256" key="7">
    <source>
        <dbReference type="ARBA" id="ARBA00022617"/>
    </source>
</evidence>
<dbReference type="PROSITE" id="PS51007">
    <property type="entry name" value="CYTC"/>
    <property type="match status" value="2"/>
</dbReference>
<dbReference type="eggNOG" id="COG2010">
    <property type="taxonomic scope" value="Bacteria"/>
</dbReference>
<feature type="domain" description="Cytochrome c" evidence="23">
    <location>
        <begin position="127"/>
        <end position="206"/>
    </location>
</feature>
<dbReference type="GO" id="GO:0009055">
    <property type="term" value="F:electron transfer activity"/>
    <property type="evidence" value="ECO:0007669"/>
    <property type="project" value="InterPro"/>
</dbReference>
<keyword evidence="12 19" id="KW-0375">Hydrogen ion transport</keyword>
<feature type="domain" description="Cytochrome c" evidence="23">
    <location>
        <begin position="214"/>
        <end position="295"/>
    </location>
</feature>
<organism evidence="24 25">
    <name type="scientific">Salinisphaera shabanensis E1L3A</name>
    <dbReference type="NCBI Taxonomy" id="1033802"/>
    <lineage>
        <taxon>Bacteria</taxon>
        <taxon>Pseudomonadati</taxon>
        <taxon>Pseudomonadota</taxon>
        <taxon>Gammaproteobacteria</taxon>
        <taxon>Salinisphaerales</taxon>
        <taxon>Salinisphaeraceae</taxon>
        <taxon>Salinisphaera</taxon>
    </lineage>
</organism>
<dbReference type="InterPro" id="IPR050597">
    <property type="entry name" value="Cytochrome_c_Oxidase_Subunit"/>
</dbReference>
<evidence type="ECO:0000256" key="2">
    <source>
        <dbReference type="ARBA" id="ARBA00004673"/>
    </source>
</evidence>
<feature type="binding site" description="axial binding residue" evidence="20">
    <location>
        <position position="231"/>
    </location>
    <ligand>
        <name>heme c</name>
        <dbReference type="ChEBI" id="CHEBI:61717"/>
        <label>2</label>
    </ligand>
    <ligandPart>
        <name>Fe</name>
        <dbReference type="ChEBI" id="CHEBI:18248"/>
    </ligandPart>
</feature>
<accession>U2EIS7</accession>
<evidence type="ECO:0000256" key="12">
    <source>
        <dbReference type="ARBA" id="ARBA00022781"/>
    </source>
</evidence>
<dbReference type="GO" id="GO:0005506">
    <property type="term" value="F:iron ion binding"/>
    <property type="evidence" value="ECO:0007669"/>
    <property type="project" value="InterPro"/>
</dbReference>
<evidence type="ECO:0000256" key="8">
    <source>
        <dbReference type="ARBA" id="ARBA00022660"/>
    </source>
</evidence>
<dbReference type="PANTHER" id="PTHR33751">
    <property type="entry name" value="CBB3-TYPE CYTOCHROME C OXIDASE SUBUNIT FIXP"/>
    <property type="match status" value="1"/>
</dbReference>
<dbReference type="InterPro" id="IPR009056">
    <property type="entry name" value="Cyt_c-like_dom"/>
</dbReference>
<feature type="binding site" description="covalent" evidence="21">
    <location>
        <position position="140"/>
    </location>
    <ligand>
        <name>heme c</name>
        <dbReference type="ChEBI" id="CHEBI:61717"/>
        <label>1</label>
    </ligand>
</feature>
<evidence type="ECO:0000256" key="6">
    <source>
        <dbReference type="ARBA" id="ARBA00022519"/>
    </source>
</evidence>
<evidence type="ECO:0000256" key="15">
    <source>
        <dbReference type="ARBA" id="ARBA00023002"/>
    </source>
</evidence>
<feature type="binding site" description="covalent" evidence="21">
    <location>
        <position position="227"/>
    </location>
    <ligand>
        <name>heme c</name>
        <dbReference type="ChEBI" id="CHEBI:61717"/>
        <label>2</label>
    </ligand>
</feature>
<dbReference type="AlphaFoldDB" id="U2EIS7"/>
<keyword evidence="14 22" id="KW-1133">Transmembrane helix</keyword>
<protein>
    <recommendedName>
        <fullName evidence="19">Cbb3-type cytochrome c oxidase subunit</fullName>
    </recommendedName>
</protein>
<feature type="binding site" description="axial binding residue" evidence="20">
    <location>
        <position position="272"/>
    </location>
    <ligand>
        <name>heme c</name>
        <dbReference type="ChEBI" id="CHEBI:61717"/>
        <label>1</label>
    </ligand>
    <ligandPart>
        <name>Fe</name>
        <dbReference type="ChEBI" id="CHEBI:18248"/>
    </ligandPart>
</feature>
<evidence type="ECO:0000256" key="4">
    <source>
        <dbReference type="ARBA" id="ARBA00022448"/>
    </source>
</evidence>
<dbReference type="InterPro" id="IPR038414">
    <property type="entry name" value="CcoP_N_sf"/>
</dbReference>
<dbReference type="GO" id="GO:0016491">
    <property type="term" value="F:oxidoreductase activity"/>
    <property type="evidence" value="ECO:0007669"/>
    <property type="project" value="UniProtKB-KW"/>
</dbReference>